<comment type="catalytic activity">
    <reaction evidence="4">
        <text>(S)-ureidoglycolate = urea + glyoxylate</text>
        <dbReference type="Rhea" id="RHEA:11304"/>
        <dbReference type="ChEBI" id="CHEBI:16199"/>
        <dbReference type="ChEBI" id="CHEBI:36655"/>
        <dbReference type="ChEBI" id="CHEBI:57296"/>
        <dbReference type="EC" id="4.3.2.3"/>
    </reaction>
</comment>
<dbReference type="SUPFAM" id="SSF51182">
    <property type="entry name" value="RmlC-like cupins"/>
    <property type="match status" value="1"/>
</dbReference>
<dbReference type="AlphaFoldDB" id="A0A0D1WBU2"/>
<reference evidence="5 6" key="1">
    <citation type="submission" date="2015-01" db="EMBL/GenBank/DDBJ databases">
        <title>The Genome Sequence of Exophiala sideris CBS121828.</title>
        <authorList>
            <consortium name="The Broad Institute Genomics Platform"/>
            <person name="Cuomo C."/>
            <person name="de Hoog S."/>
            <person name="Gorbushina A."/>
            <person name="Stielow B."/>
            <person name="Teixiera M."/>
            <person name="Abouelleil A."/>
            <person name="Chapman S.B."/>
            <person name="Priest M."/>
            <person name="Young S.K."/>
            <person name="Wortman J."/>
            <person name="Nusbaum C."/>
            <person name="Birren B."/>
        </authorList>
    </citation>
    <scope>NUCLEOTIDE SEQUENCE [LARGE SCALE GENOMIC DNA]</scope>
    <source>
        <strain evidence="5 6">CBS 121828</strain>
    </source>
</reference>
<accession>A0A0D1WBU2</accession>
<evidence type="ECO:0000256" key="4">
    <source>
        <dbReference type="ARBA" id="ARBA00047684"/>
    </source>
</evidence>
<comment type="subunit">
    <text evidence="1">Homodimer.</text>
</comment>
<dbReference type="GO" id="GO:0050385">
    <property type="term" value="F:ureidoglycolate lyase activity"/>
    <property type="evidence" value="ECO:0007669"/>
    <property type="project" value="UniProtKB-EC"/>
</dbReference>
<dbReference type="Pfam" id="PF04115">
    <property type="entry name" value="Ureidogly_lyase"/>
    <property type="match status" value="1"/>
</dbReference>
<gene>
    <name evidence="5" type="ORF">PV11_01838</name>
</gene>
<evidence type="ECO:0008006" key="7">
    <source>
        <dbReference type="Google" id="ProtNLM"/>
    </source>
</evidence>
<dbReference type="GO" id="GO:0004848">
    <property type="term" value="F:ureidoglycolate hydrolase activity"/>
    <property type="evidence" value="ECO:0007669"/>
    <property type="project" value="InterPro"/>
</dbReference>
<organism evidence="5 6">
    <name type="scientific">Exophiala sideris</name>
    <dbReference type="NCBI Taxonomy" id="1016849"/>
    <lineage>
        <taxon>Eukaryota</taxon>
        <taxon>Fungi</taxon>
        <taxon>Dikarya</taxon>
        <taxon>Ascomycota</taxon>
        <taxon>Pezizomycotina</taxon>
        <taxon>Eurotiomycetes</taxon>
        <taxon>Chaetothyriomycetidae</taxon>
        <taxon>Chaetothyriales</taxon>
        <taxon>Herpotrichiellaceae</taxon>
        <taxon>Exophiala</taxon>
    </lineage>
</organism>
<dbReference type="GO" id="GO:0000256">
    <property type="term" value="P:allantoin catabolic process"/>
    <property type="evidence" value="ECO:0007669"/>
    <property type="project" value="InterPro"/>
</dbReference>
<dbReference type="HOGENOM" id="CLU_1151685_0_0_1"/>
<evidence type="ECO:0000256" key="2">
    <source>
        <dbReference type="ARBA" id="ARBA00022631"/>
    </source>
</evidence>
<evidence type="ECO:0000256" key="1">
    <source>
        <dbReference type="ARBA" id="ARBA00011738"/>
    </source>
</evidence>
<sequence length="223" mass="24671">MGAGKDFDPSEIAYVPTTGVRKVFELPLVEATPESVKGYGHILDSDNFPIEIVRWPAQGWRPIDDNSGDQGGTTEGLFEFWWKGDTLYARNNAVGDSYLFAWSQFPEEAATSGDPQPRERALIWRANYHPDGGQLFYPLDGQDFIVPVALPGDDVTPEKFIALKASGGKGLYLHPNIWHGAVVPLADQCRFIDRQGKVHARVSVDFAKEFGGYISVPLGPYKN</sequence>
<proteinExistence type="predicted"/>
<dbReference type="InterPro" id="IPR007247">
    <property type="entry name" value="Ureidogly_lyase"/>
</dbReference>
<evidence type="ECO:0000313" key="5">
    <source>
        <dbReference type="EMBL" id="KIV86210.1"/>
    </source>
</evidence>
<evidence type="ECO:0000256" key="3">
    <source>
        <dbReference type="ARBA" id="ARBA00023239"/>
    </source>
</evidence>
<dbReference type="OrthoDB" id="10258141at2759"/>
<dbReference type="Gene3D" id="2.60.120.480">
    <property type="entry name" value="Ureidoglycolate hydrolase"/>
    <property type="match status" value="1"/>
</dbReference>
<dbReference type="InterPro" id="IPR024060">
    <property type="entry name" value="Ureidoglycolate_lyase_dom_sf"/>
</dbReference>
<dbReference type="Proteomes" id="UP000053599">
    <property type="component" value="Unassembled WGS sequence"/>
</dbReference>
<protein>
    <recommendedName>
        <fullName evidence="7">Ureidoglycolate hydrolase</fullName>
    </recommendedName>
</protein>
<dbReference type="InterPro" id="IPR011051">
    <property type="entry name" value="RmlC_Cupin_sf"/>
</dbReference>
<keyword evidence="3" id="KW-0456">Lyase</keyword>
<evidence type="ECO:0000313" key="6">
    <source>
        <dbReference type="Proteomes" id="UP000053599"/>
    </source>
</evidence>
<keyword evidence="2" id="KW-0659">Purine metabolism</keyword>
<dbReference type="EMBL" id="KN846951">
    <property type="protein sequence ID" value="KIV86210.1"/>
    <property type="molecule type" value="Genomic_DNA"/>
</dbReference>
<name>A0A0D1WBU2_9EURO</name>
<dbReference type="GO" id="GO:0006144">
    <property type="term" value="P:purine nucleobase metabolic process"/>
    <property type="evidence" value="ECO:0007669"/>
    <property type="project" value="UniProtKB-KW"/>
</dbReference>